<protein>
    <submittedName>
        <fullName evidence="2">Uncharacterized protein</fullName>
    </submittedName>
</protein>
<name>A0A1I3L9Y4_9PLAN</name>
<keyword evidence="3" id="KW-1185">Reference proteome</keyword>
<evidence type="ECO:0000256" key="1">
    <source>
        <dbReference type="SAM" id="Phobius"/>
    </source>
</evidence>
<evidence type="ECO:0000313" key="2">
    <source>
        <dbReference type="EMBL" id="SFI81583.1"/>
    </source>
</evidence>
<sequence length="174" mass="19364">MNTNRIQNARLHSPRIVAPFVLIAALILFNGIAVVAPRADDSPSGTSVATRGESLTGVVVVIDPDNLETFQSGLLHIRQYHSSITIEKAGGTIKKRDATSEDVEHHCNDIHGIIYHSHKIPLEGTVNMLKERCIEKNIDLFEWDSFGGVEIIPNDRPIPARLQGQRLLWHVRSH</sequence>
<dbReference type="STRING" id="1576369.SAMN05421753_112191"/>
<keyword evidence="1" id="KW-1133">Transmembrane helix</keyword>
<feature type="transmembrane region" description="Helical" evidence="1">
    <location>
        <begin position="16"/>
        <end position="36"/>
    </location>
</feature>
<gene>
    <name evidence="2" type="ORF">SAMN05421753_112191</name>
</gene>
<evidence type="ECO:0000313" key="3">
    <source>
        <dbReference type="Proteomes" id="UP000199518"/>
    </source>
</evidence>
<keyword evidence="1" id="KW-0812">Transmembrane</keyword>
<dbReference type="RefSeq" id="WP_139228516.1">
    <property type="nucleotide sequence ID" value="NZ_FOQD01000012.1"/>
</dbReference>
<dbReference type="AlphaFoldDB" id="A0A1I3L9Y4"/>
<dbReference type="EMBL" id="FOQD01000012">
    <property type="protein sequence ID" value="SFI81583.1"/>
    <property type="molecule type" value="Genomic_DNA"/>
</dbReference>
<reference evidence="3" key="1">
    <citation type="submission" date="2016-10" db="EMBL/GenBank/DDBJ databases">
        <authorList>
            <person name="Varghese N."/>
            <person name="Submissions S."/>
        </authorList>
    </citation>
    <scope>NUCLEOTIDE SEQUENCE [LARGE SCALE GENOMIC DNA]</scope>
    <source>
        <strain evidence="3">DSM 26348</strain>
    </source>
</reference>
<dbReference type="Proteomes" id="UP000199518">
    <property type="component" value="Unassembled WGS sequence"/>
</dbReference>
<keyword evidence="1" id="KW-0472">Membrane</keyword>
<accession>A0A1I3L9Y4</accession>
<organism evidence="2 3">
    <name type="scientific">Planctomicrobium piriforme</name>
    <dbReference type="NCBI Taxonomy" id="1576369"/>
    <lineage>
        <taxon>Bacteria</taxon>
        <taxon>Pseudomonadati</taxon>
        <taxon>Planctomycetota</taxon>
        <taxon>Planctomycetia</taxon>
        <taxon>Planctomycetales</taxon>
        <taxon>Planctomycetaceae</taxon>
        <taxon>Planctomicrobium</taxon>
    </lineage>
</organism>
<proteinExistence type="predicted"/>